<dbReference type="AlphaFoldDB" id="A0A7X6DUA0"/>
<comment type="caution">
    <text evidence="1">The sequence shown here is derived from an EMBL/GenBank/DDBJ whole genome shotgun (WGS) entry which is preliminary data.</text>
</comment>
<proteinExistence type="predicted"/>
<reference evidence="1 2" key="1">
    <citation type="journal article" date="2020" name="Nature">
        <title>Bacterial chemolithoautotrophy via manganese oxidation.</title>
        <authorList>
            <person name="Yu H."/>
            <person name="Leadbetter J.R."/>
        </authorList>
    </citation>
    <scope>NUCLEOTIDE SEQUENCE [LARGE SCALE GENOMIC DNA]</scope>
    <source>
        <strain evidence="1 2">Mn-1</strain>
    </source>
</reference>
<dbReference type="EMBL" id="VTOW01000006">
    <property type="protein sequence ID" value="NKE73372.1"/>
    <property type="molecule type" value="Genomic_DNA"/>
</dbReference>
<keyword evidence="2" id="KW-1185">Reference proteome</keyword>
<evidence type="ECO:0000313" key="1">
    <source>
        <dbReference type="EMBL" id="NKE73372.1"/>
    </source>
</evidence>
<gene>
    <name evidence="1" type="ORF">MNODULE_21665</name>
</gene>
<evidence type="ECO:0000313" key="2">
    <source>
        <dbReference type="Proteomes" id="UP000534783"/>
    </source>
</evidence>
<dbReference type="RefSeq" id="WP_168063322.1">
    <property type="nucleotide sequence ID" value="NZ_VTOW01000006.1"/>
</dbReference>
<sequence>MHDQVKKEVISQLLGEHLGSHVQGDSLYFFKPDYYEKTPDPEKKDLIKKMLLEILSTKSLLPQKRLRAFAAYASADIGMMEAKPYIEKIAAEKSIRNSQYYDIFAMALEKLK</sequence>
<protein>
    <submittedName>
        <fullName evidence="1">Uncharacterized protein</fullName>
    </submittedName>
</protein>
<dbReference type="Proteomes" id="UP000534783">
    <property type="component" value="Unassembled WGS sequence"/>
</dbReference>
<accession>A0A7X6DUA0</accession>
<organism evidence="1 2">
    <name type="scientific">Candidatus Manganitrophus noduliformans</name>
    <dbReference type="NCBI Taxonomy" id="2606439"/>
    <lineage>
        <taxon>Bacteria</taxon>
        <taxon>Pseudomonadati</taxon>
        <taxon>Nitrospirota</taxon>
        <taxon>Nitrospiria</taxon>
        <taxon>Candidatus Troglogloeales</taxon>
        <taxon>Candidatus Manganitrophaceae</taxon>
        <taxon>Candidatus Manganitrophus</taxon>
    </lineage>
</organism>
<name>A0A7X6DUA0_9BACT</name>